<name>C3N4A2_SACI3</name>
<evidence type="ECO:0000259" key="7">
    <source>
        <dbReference type="PROSITE" id="PS50850"/>
    </source>
</evidence>
<dbReference type="InterPro" id="IPR020846">
    <property type="entry name" value="MFS_dom"/>
</dbReference>
<gene>
    <name evidence="8" type="ordered locus">M1627_0892</name>
</gene>
<evidence type="ECO:0000256" key="1">
    <source>
        <dbReference type="ARBA" id="ARBA00004141"/>
    </source>
</evidence>
<dbReference type="KEGG" id="sim:M1627_0892"/>
<organism evidence="8 9">
    <name type="scientific">Saccharolobus islandicus (strain M.16.27)</name>
    <name type="common">Sulfolobus islandicus</name>
    <dbReference type="NCBI Taxonomy" id="427318"/>
    <lineage>
        <taxon>Archaea</taxon>
        <taxon>Thermoproteota</taxon>
        <taxon>Thermoprotei</taxon>
        <taxon>Sulfolobales</taxon>
        <taxon>Sulfolobaceae</taxon>
        <taxon>Saccharolobus</taxon>
    </lineage>
</organism>
<dbReference type="SUPFAM" id="SSF103473">
    <property type="entry name" value="MFS general substrate transporter"/>
    <property type="match status" value="1"/>
</dbReference>
<reference evidence="8 9" key="1">
    <citation type="journal article" date="2009" name="Proc. Natl. Acad. Sci. U.S.A.">
        <title>Biogeography of the Sulfolobus islandicus pan-genome.</title>
        <authorList>
            <person name="Reno M.L."/>
            <person name="Held N.L."/>
            <person name="Fields C.J."/>
            <person name="Burke P.V."/>
            <person name="Whitaker R.J."/>
        </authorList>
    </citation>
    <scope>NUCLEOTIDE SEQUENCE [LARGE SCALE GENOMIC DNA]</scope>
    <source>
        <strain evidence="8 9">M.16.27</strain>
    </source>
</reference>
<accession>C3N4A2</accession>
<dbReference type="PANTHER" id="PTHR23511">
    <property type="entry name" value="SYNAPTIC VESICLE GLYCOPROTEIN 2"/>
    <property type="match status" value="1"/>
</dbReference>
<feature type="transmembrane region" description="Helical" evidence="6">
    <location>
        <begin position="333"/>
        <end position="352"/>
    </location>
</feature>
<feature type="transmembrane region" description="Helical" evidence="6">
    <location>
        <begin position="65"/>
        <end position="87"/>
    </location>
</feature>
<comment type="subcellular location">
    <subcellularLocation>
        <location evidence="1">Membrane</location>
        <topology evidence="1">Multi-pass membrane protein</topology>
    </subcellularLocation>
</comment>
<protein>
    <submittedName>
        <fullName evidence="8">Major facilitator superfamily MFS_1</fullName>
    </submittedName>
</protein>
<feature type="domain" description="Major facilitator superfamily (MFS) profile" evidence="7">
    <location>
        <begin position="28"/>
        <end position="443"/>
    </location>
</feature>
<evidence type="ECO:0000313" key="9">
    <source>
        <dbReference type="Proteomes" id="UP000002307"/>
    </source>
</evidence>
<feature type="transmembrane region" description="Helical" evidence="6">
    <location>
        <begin position="188"/>
        <end position="207"/>
    </location>
</feature>
<feature type="transmembrane region" description="Helical" evidence="6">
    <location>
        <begin position="427"/>
        <end position="447"/>
    </location>
</feature>
<evidence type="ECO:0000256" key="2">
    <source>
        <dbReference type="ARBA" id="ARBA00022448"/>
    </source>
</evidence>
<evidence type="ECO:0000313" key="8">
    <source>
        <dbReference type="EMBL" id="ACP54827.1"/>
    </source>
</evidence>
<dbReference type="AlphaFoldDB" id="C3N4A2"/>
<keyword evidence="5 6" id="KW-0472">Membrane</keyword>
<dbReference type="InterPro" id="IPR005829">
    <property type="entry name" value="Sugar_transporter_CS"/>
</dbReference>
<feature type="transmembrane region" description="Helical" evidence="6">
    <location>
        <begin position="358"/>
        <end position="380"/>
    </location>
</feature>
<dbReference type="InterPro" id="IPR005828">
    <property type="entry name" value="MFS_sugar_transport-like"/>
</dbReference>
<evidence type="ECO:0000256" key="3">
    <source>
        <dbReference type="ARBA" id="ARBA00022692"/>
    </source>
</evidence>
<evidence type="ECO:0000256" key="5">
    <source>
        <dbReference type="ARBA" id="ARBA00023136"/>
    </source>
</evidence>
<dbReference type="Proteomes" id="UP000002307">
    <property type="component" value="Chromosome"/>
</dbReference>
<keyword evidence="4 6" id="KW-1133">Transmembrane helix</keyword>
<dbReference type="EMBL" id="CP001401">
    <property type="protein sequence ID" value="ACP54827.1"/>
    <property type="molecule type" value="Genomic_DNA"/>
</dbReference>
<dbReference type="Gene3D" id="1.20.1250.20">
    <property type="entry name" value="MFS general substrate transporter like domains"/>
    <property type="match status" value="1"/>
</dbReference>
<dbReference type="GO" id="GO:0022857">
    <property type="term" value="F:transmembrane transporter activity"/>
    <property type="evidence" value="ECO:0007669"/>
    <property type="project" value="InterPro"/>
</dbReference>
<dbReference type="CDD" id="cd17316">
    <property type="entry name" value="MFS_SV2_like"/>
    <property type="match status" value="1"/>
</dbReference>
<dbReference type="GO" id="GO:0016020">
    <property type="term" value="C:membrane"/>
    <property type="evidence" value="ECO:0007669"/>
    <property type="project" value="UniProtKB-SubCell"/>
</dbReference>
<feature type="transmembrane region" description="Helical" evidence="6">
    <location>
        <begin position="264"/>
        <end position="284"/>
    </location>
</feature>
<dbReference type="PROSITE" id="PS00217">
    <property type="entry name" value="SUGAR_TRANSPORT_2"/>
    <property type="match status" value="1"/>
</dbReference>
<dbReference type="GeneID" id="7814744"/>
<proteinExistence type="predicted"/>
<dbReference type="HOGENOM" id="CLU_001265_46_6_2"/>
<feature type="transmembrane region" description="Helical" evidence="6">
    <location>
        <begin position="120"/>
        <end position="144"/>
    </location>
</feature>
<feature type="transmembrane region" description="Helical" evidence="6">
    <location>
        <begin position="156"/>
        <end position="176"/>
    </location>
</feature>
<feature type="transmembrane region" description="Helical" evidence="6">
    <location>
        <begin position="304"/>
        <end position="321"/>
    </location>
</feature>
<feature type="transmembrane region" description="Helical" evidence="6">
    <location>
        <begin position="94"/>
        <end position="114"/>
    </location>
</feature>
<dbReference type="RefSeq" id="WP_012718639.1">
    <property type="nucleotide sequence ID" value="NC_012632.1"/>
</dbReference>
<evidence type="ECO:0000256" key="4">
    <source>
        <dbReference type="ARBA" id="ARBA00022989"/>
    </source>
</evidence>
<keyword evidence="2" id="KW-0813">Transport</keyword>
<dbReference type="PANTHER" id="PTHR23511:SF34">
    <property type="entry name" value="SYNAPTIC VESICLE GLYCOPROTEIN 2"/>
    <property type="match status" value="1"/>
</dbReference>
<keyword evidence="3 6" id="KW-0812">Transmembrane</keyword>
<dbReference type="InterPro" id="IPR036259">
    <property type="entry name" value="MFS_trans_sf"/>
</dbReference>
<dbReference type="PROSITE" id="PS50850">
    <property type="entry name" value="MFS"/>
    <property type="match status" value="1"/>
</dbReference>
<sequence>MADEASISNIEPFKSLNEATYSSFHRTLIIITSLGAFTDLYTTLSLGASTFSIIPFLFHGNLSEFAFAGSIFFIGAIIGALSIGIVTDFLGRKLTFMLDLLSIGILAILSALVTSPVELYIIRFLLGIATGGDYPAAMTLVAEFMPRIYRGRGMTYLWVNFTLGGVSAYIVGYILYNLIGATPLEWRIMLGSVAIPAFIGVLLRSTLPESPRWAIFKEKYDKANEATKKAIGKIFSIDELKYARTQIHLFEKSPRSEKVAIGRLLKYIVPIVIAAFCFNLIPGALATLNPSILSALGITKSGTLLYSAFFLGIQTIATYIVAMSVERVKRINFLVLGGILESLASFMVILIYHTPILLLLLFTIISYGAFTAIPVVRNFGSELFPTKIRGTTSGIVMAGDRLASAAGIFITPLLFEGHNVLRLFSTYGILGIIGIGVILPLYSILHIENLSLEDIQKKIIR</sequence>
<evidence type="ECO:0000256" key="6">
    <source>
        <dbReference type="SAM" id="Phobius"/>
    </source>
</evidence>
<feature type="transmembrane region" description="Helical" evidence="6">
    <location>
        <begin position="392"/>
        <end position="415"/>
    </location>
</feature>
<dbReference type="Pfam" id="PF00083">
    <property type="entry name" value="Sugar_tr"/>
    <property type="match status" value="1"/>
</dbReference>